<dbReference type="GO" id="GO:0032281">
    <property type="term" value="C:AMPA glutamate receptor complex"/>
    <property type="evidence" value="ECO:0007669"/>
    <property type="project" value="TreeGrafter"/>
</dbReference>
<proteinExistence type="predicted"/>
<gene>
    <name evidence="7" type="ORF">O3P69_001912</name>
</gene>
<evidence type="ECO:0000256" key="2">
    <source>
        <dbReference type="ARBA" id="ARBA00022692"/>
    </source>
</evidence>
<feature type="compositionally biased region" description="Polar residues" evidence="5">
    <location>
        <begin position="278"/>
        <end position="288"/>
    </location>
</feature>
<reference evidence="7 8" key="1">
    <citation type="submission" date="2023-03" db="EMBL/GenBank/DDBJ databases">
        <title>High-quality genome of Scylla paramamosain provides insights in environmental adaptation.</title>
        <authorList>
            <person name="Zhang L."/>
        </authorList>
    </citation>
    <scope>NUCLEOTIDE SEQUENCE [LARGE SCALE GENOMIC DNA]</scope>
    <source>
        <strain evidence="7">LZ_2023a</strain>
        <tissue evidence="7">Muscle</tissue>
    </source>
</reference>
<dbReference type="GO" id="GO:0005245">
    <property type="term" value="F:voltage-gated calcium channel activity"/>
    <property type="evidence" value="ECO:0007669"/>
    <property type="project" value="TreeGrafter"/>
</dbReference>
<dbReference type="GO" id="GO:0051968">
    <property type="term" value="P:positive regulation of synaptic transmission, glutamatergic"/>
    <property type="evidence" value="ECO:0007669"/>
    <property type="project" value="TreeGrafter"/>
</dbReference>
<dbReference type="GO" id="GO:0098943">
    <property type="term" value="P:neurotransmitter receptor transport, postsynaptic endosome to lysosome"/>
    <property type="evidence" value="ECO:0007669"/>
    <property type="project" value="TreeGrafter"/>
</dbReference>
<evidence type="ECO:0000256" key="3">
    <source>
        <dbReference type="ARBA" id="ARBA00022989"/>
    </source>
</evidence>
<organism evidence="7 8">
    <name type="scientific">Scylla paramamosain</name>
    <name type="common">Mud crab</name>
    <dbReference type="NCBI Taxonomy" id="85552"/>
    <lineage>
        <taxon>Eukaryota</taxon>
        <taxon>Metazoa</taxon>
        <taxon>Ecdysozoa</taxon>
        <taxon>Arthropoda</taxon>
        <taxon>Crustacea</taxon>
        <taxon>Multicrustacea</taxon>
        <taxon>Malacostraca</taxon>
        <taxon>Eumalacostraca</taxon>
        <taxon>Eucarida</taxon>
        <taxon>Decapoda</taxon>
        <taxon>Pleocyemata</taxon>
        <taxon>Brachyura</taxon>
        <taxon>Eubrachyura</taxon>
        <taxon>Portunoidea</taxon>
        <taxon>Portunidae</taxon>
        <taxon>Portuninae</taxon>
        <taxon>Scylla</taxon>
    </lineage>
</organism>
<keyword evidence="8" id="KW-1185">Reference proteome</keyword>
<evidence type="ECO:0000256" key="6">
    <source>
        <dbReference type="SAM" id="Phobius"/>
    </source>
</evidence>
<feature type="transmembrane region" description="Helical" evidence="6">
    <location>
        <begin position="83"/>
        <end position="104"/>
    </location>
</feature>
<dbReference type="Gene3D" id="1.20.140.150">
    <property type="match status" value="1"/>
</dbReference>
<dbReference type="PANTHER" id="PTHR12107">
    <property type="entry name" value="VOLTAGE-DEPENDENT CALCIUM CHANNEL GAMMA SUBUNIT"/>
    <property type="match status" value="1"/>
</dbReference>
<dbReference type="GO" id="GO:0098970">
    <property type="term" value="P:postsynaptic neurotransmitter receptor diffusion trapping"/>
    <property type="evidence" value="ECO:0007669"/>
    <property type="project" value="TreeGrafter"/>
</dbReference>
<keyword evidence="2 6" id="KW-0812">Transmembrane</keyword>
<dbReference type="GO" id="GO:0016247">
    <property type="term" value="F:channel regulator activity"/>
    <property type="evidence" value="ECO:0007669"/>
    <property type="project" value="TreeGrafter"/>
</dbReference>
<feature type="region of interest" description="Disordered" evidence="5">
    <location>
        <begin position="1"/>
        <end position="66"/>
    </location>
</feature>
<evidence type="ECO:0000256" key="4">
    <source>
        <dbReference type="ARBA" id="ARBA00023136"/>
    </source>
</evidence>
<comment type="caution">
    <text evidence="7">The sequence shown here is derived from an EMBL/GenBank/DDBJ whole genome shotgun (WGS) entry which is preliminary data.</text>
</comment>
<accession>A0AAW0V4G4</accession>
<dbReference type="PANTHER" id="PTHR12107:SF0">
    <property type="entry name" value="STARGAZIN (MAMMALIAN CALCIUM CHANNEL) HOMOLOG"/>
    <property type="match status" value="1"/>
</dbReference>
<name>A0AAW0V4G4_SCYPA</name>
<dbReference type="GO" id="GO:0099590">
    <property type="term" value="P:neurotransmitter receptor internalization"/>
    <property type="evidence" value="ECO:0007669"/>
    <property type="project" value="TreeGrafter"/>
</dbReference>
<dbReference type="GO" id="GO:0098839">
    <property type="term" value="C:postsynaptic density membrane"/>
    <property type="evidence" value="ECO:0007669"/>
    <property type="project" value="TreeGrafter"/>
</dbReference>
<feature type="transmembrane region" description="Helical" evidence="6">
    <location>
        <begin position="116"/>
        <end position="141"/>
    </location>
</feature>
<feature type="region of interest" description="Disordered" evidence="5">
    <location>
        <begin position="269"/>
        <end position="304"/>
    </location>
</feature>
<dbReference type="Pfam" id="PF00822">
    <property type="entry name" value="PMP22_Claudin"/>
    <property type="match status" value="1"/>
</dbReference>
<feature type="transmembrane region" description="Helical" evidence="6">
    <location>
        <begin position="161"/>
        <end position="193"/>
    </location>
</feature>
<dbReference type="InterPro" id="IPR004031">
    <property type="entry name" value="PMP22/EMP/MP20/Claudin"/>
</dbReference>
<dbReference type="InterPro" id="IPR051072">
    <property type="entry name" value="CACNG_subunit"/>
</dbReference>
<sequence>MISRILPASPFHTHPTHPPTPPSPRTLHHPFSPHPSASYSTSIPAIPPHRPRPSPHPASPCPTPPASRPTITLSDSLIFGANAVLRSCGFFLSAAGLLLAAEVLCVGGRCSPRRRYLTFLAGVTFIISGLTMLLGVVIYIATLKGEVGDRLRPRSAFQPPLFTYTYGWCFLLLVVAFVSTEMAGTAAVFLFIYRHKREWLQKRQQLPLSLPAPARPRPRPPHPPLRQQVPVCLHNHVPPRAAEHTTLPPRERRSLTDLHAADNWASKPAVSRGASLPRSFTRSPSLATVSGVPPRCGSPERSAPARCNTLPRATAPRPCGPVPQIRVTPAEGCAACCPCYACCCCCCYGDGRSPWPPPSYRGPSMGPSPPCDCHRPPPVTRKPPQTCPRCTRESQYGLRDPGRPPNTMPV</sequence>
<feature type="region of interest" description="Disordered" evidence="5">
    <location>
        <begin position="380"/>
        <end position="410"/>
    </location>
</feature>
<evidence type="ECO:0000313" key="7">
    <source>
        <dbReference type="EMBL" id="KAK8405742.1"/>
    </source>
</evidence>
<feature type="compositionally biased region" description="Pro residues" evidence="5">
    <location>
        <begin position="54"/>
        <end position="66"/>
    </location>
</feature>
<dbReference type="AlphaFoldDB" id="A0AAW0V4G4"/>
<dbReference type="Proteomes" id="UP001487740">
    <property type="component" value="Unassembled WGS sequence"/>
</dbReference>
<evidence type="ECO:0000256" key="5">
    <source>
        <dbReference type="SAM" id="MobiDB-lite"/>
    </source>
</evidence>
<keyword evidence="4 6" id="KW-0472">Membrane</keyword>
<comment type="subcellular location">
    <subcellularLocation>
        <location evidence="1">Membrane</location>
        <topology evidence="1">Multi-pass membrane protein</topology>
    </subcellularLocation>
</comment>
<dbReference type="EMBL" id="JARAKH010000003">
    <property type="protein sequence ID" value="KAK8405742.1"/>
    <property type="molecule type" value="Genomic_DNA"/>
</dbReference>
<protein>
    <submittedName>
        <fullName evidence="7">Uncharacterized protein</fullName>
    </submittedName>
</protein>
<keyword evidence="3 6" id="KW-1133">Transmembrane helix</keyword>
<dbReference type="GO" id="GO:0019226">
    <property type="term" value="P:transmission of nerve impulse"/>
    <property type="evidence" value="ECO:0007669"/>
    <property type="project" value="TreeGrafter"/>
</dbReference>
<evidence type="ECO:0000313" key="8">
    <source>
        <dbReference type="Proteomes" id="UP001487740"/>
    </source>
</evidence>
<evidence type="ECO:0000256" key="1">
    <source>
        <dbReference type="ARBA" id="ARBA00004141"/>
    </source>
</evidence>